<protein>
    <recommendedName>
        <fullName evidence="4">DUF3971 domain-containing protein</fullName>
    </recommendedName>
</protein>
<evidence type="ECO:0000256" key="1">
    <source>
        <dbReference type="SAM" id="Phobius"/>
    </source>
</evidence>
<reference evidence="2" key="1">
    <citation type="journal article" date="2014" name="Int. J. Syst. Evol. Microbiol.">
        <title>Complete genome of a new Firmicutes species belonging to the dominant human colonic microbiota ('Ruminococcus bicirculans') reveals two chromosomes and a selective capacity to utilize plant glucans.</title>
        <authorList>
            <consortium name="NISC Comparative Sequencing Program"/>
            <person name="Wegmann U."/>
            <person name="Louis P."/>
            <person name="Goesmann A."/>
            <person name="Henrissat B."/>
            <person name="Duncan S.H."/>
            <person name="Flint H.J."/>
        </authorList>
    </citation>
    <scope>NUCLEOTIDE SEQUENCE</scope>
    <source>
        <strain evidence="2">NBRC 107169</strain>
    </source>
</reference>
<keyword evidence="3" id="KW-1185">Reference proteome</keyword>
<feature type="transmembrane region" description="Helical" evidence="1">
    <location>
        <begin position="24"/>
        <end position="48"/>
    </location>
</feature>
<reference evidence="2" key="2">
    <citation type="submission" date="2023-01" db="EMBL/GenBank/DDBJ databases">
        <title>Draft genome sequence of Maritalea porphyrae strain NBRC 107169.</title>
        <authorList>
            <person name="Sun Q."/>
            <person name="Mori K."/>
        </authorList>
    </citation>
    <scope>NUCLEOTIDE SEQUENCE</scope>
    <source>
        <strain evidence="2">NBRC 107169</strain>
    </source>
</reference>
<organism evidence="2 3">
    <name type="scientific">Maritalea porphyrae</name>
    <dbReference type="NCBI Taxonomy" id="880732"/>
    <lineage>
        <taxon>Bacteria</taxon>
        <taxon>Pseudomonadati</taxon>
        <taxon>Pseudomonadota</taxon>
        <taxon>Alphaproteobacteria</taxon>
        <taxon>Hyphomicrobiales</taxon>
        <taxon>Devosiaceae</taxon>
        <taxon>Maritalea</taxon>
    </lineage>
</organism>
<keyword evidence="1" id="KW-0812">Transmembrane</keyword>
<dbReference type="Proteomes" id="UP001161405">
    <property type="component" value="Unassembled WGS sequence"/>
</dbReference>
<proteinExistence type="predicted"/>
<gene>
    <name evidence="2" type="ORF">GCM10007879_28070</name>
</gene>
<evidence type="ECO:0008006" key="4">
    <source>
        <dbReference type="Google" id="ProtNLM"/>
    </source>
</evidence>
<accession>A0ABQ5UTF3</accession>
<dbReference type="EMBL" id="BSNI01000002">
    <property type="protein sequence ID" value="GLQ18558.1"/>
    <property type="molecule type" value="Genomic_DNA"/>
</dbReference>
<dbReference type="RefSeq" id="WP_284365572.1">
    <property type="nucleotide sequence ID" value="NZ_BSNI01000002.1"/>
</dbReference>
<comment type="caution">
    <text evidence="2">The sequence shown here is derived from an EMBL/GenBank/DDBJ whole genome shotgun (WGS) entry which is preliminary data.</text>
</comment>
<sequence length="1162" mass="126524">MTNQSANSSDASAQPKPFWQRQRFIWPIAIVVVLVGLFIRVIVAPLSLPWIDDAIRSQFAAQVTEGEYELVFAKSGIQLQNGWMPTARLDDVELVHISSGARVAINNVRFAWFTPALFTGKPTLEILVDEPNIQLVQDYSGIRLAKVEFDDESEQQPIVRLQSESVDAPTITVTNDGVVADEKGEQSNAPIKSDNAWAIEGVEALEQVFALFAQESASASFRTLEIRRANVEVLDRIYQLYRQLDRVDVKMEAFGADVQMDLKFTTGGRRTFGQLLWAQMEGAKRRVDGEFENIDLALVLPFLDDQDGLFALKGGTNMAVGVDFDEDGVVHGAFDIDISDTLASIQGDLFDVEAKPAQVEWFPREARYKLAPFAVRIGQSSSLLDGEFVMGLDDSYGPTVGYSIRLRDTYLRPDDLDAPTNVLDTITVSGWSAPLYGAMGIDQLSFRDDQLELDGQGRIDVLQKGLGFDLTLFGKGATADDLKRLWPYFLATEAREWFVENVTGGRIDEAKMRFNFPVGTIGKPGEDRRIPQGGVLIEGTAKNVELVPLPGFPIIEIDGTTSVSVKDHHMVMGFDTAVVRDDSGEVTIENAAYLNRDNGAKEQIFEISGQLKGAVGTLVAIANKEPLNLLKDFDVEYRPEDLDGVADVQVIATVSQDEGGKPKGLDYTLNGSVQDFASKFPIEGHVVSDGTVQFTASQAGYRVAGRANIDGLGADILVEAEDDAAPVITASATLTEKDRKALGLDLSQFVEGPLRIVGRPSGETIQLAVDLTDARVKFAELGINKKPGVKGQVNATLLLDGDLVDAQTVDMRFDKVRVAGALQYDLKDGLLSANIVDLVLNEGDRASVSMKPIEGGFAVEVIGEQLDLKPMLKRFLGLDEQASSKATSNAENQIIDIKVKLDRALGFYKTTAFGMDAHLRFKGADFIRVDVQTSLGNSKVVSIATNPVSRGRLMSAATNDLGTLLRFIGMYSQLLNGEGSLVLNIQNAPWQVSGEFALNEFSIVDEDKVAQVMGNHRDSRALIQRENRVNFKRGEAKFVGSDGVITISDGALDGGTIGGTLRGNILTKTRQYDLVGTYIPLFGLNNIFQKLPLLGKLLGGRDGEGLIGVTFAIRGDLDNPKFSINPASILAPGVFRRIFEFKARSGDEEARRALEAVGSTGN</sequence>
<name>A0ABQ5UTF3_9HYPH</name>
<evidence type="ECO:0000313" key="3">
    <source>
        <dbReference type="Proteomes" id="UP001161405"/>
    </source>
</evidence>
<keyword evidence="1" id="KW-0472">Membrane</keyword>
<evidence type="ECO:0000313" key="2">
    <source>
        <dbReference type="EMBL" id="GLQ18558.1"/>
    </source>
</evidence>
<keyword evidence="1" id="KW-1133">Transmembrane helix</keyword>